<comment type="caution">
    <text evidence="2">The sequence shown here is derived from an EMBL/GenBank/DDBJ whole genome shotgun (WGS) entry which is preliminary data.</text>
</comment>
<sequence>MILHRYDKEVNVLDIEFNNVTFWIQVHNIPFQFRTRAVAEKIYGAIGLVDKSTDEGETLGDGFIRVQVKVDISKPLCRGKVISLENGKELWVSFKYERLSNLCYWCGSLTHDDRDYELWLESEGNSGTWKCLARSITGTDVIMAEAVGSKRSARPTGG</sequence>
<evidence type="ECO:0000313" key="3">
    <source>
        <dbReference type="Proteomes" id="UP001459277"/>
    </source>
</evidence>
<name>A0AAW2C4X6_9ROSI</name>
<reference evidence="2 3" key="1">
    <citation type="submission" date="2024-01" db="EMBL/GenBank/DDBJ databases">
        <title>A telomere-to-telomere, gap-free genome of sweet tea (Lithocarpus litseifolius).</title>
        <authorList>
            <person name="Zhou J."/>
        </authorList>
    </citation>
    <scope>NUCLEOTIDE SEQUENCE [LARGE SCALE GENOMIC DNA]</scope>
    <source>
        <strain evidence="2">Zhou-2022a</strain>
        <tissue evidence="2">Leaf</tissue>
    </source>
</reference>
<dbReference type="EMBL" id="JAZDWU010000008">
    <property type="protein sequence ID" value="KAK9993305.1"/>
    <property type="molecule type" value="Genomic_DNA"/>
</dbReference>
<dbReference type="InterPro" id="IPR025836">
    <property type="entry name" value="Zn_knuckle_CX2CX4HX4C"/>
</dbReference>
<gene>
    <name evidence="2" type="ORF">SO802_023008</name>
</gene>
<dbReference type="PANTHER" id="PTHR31286:SF167">
    <property type="entry name" value="OS09G0268800 PROTEIN"/>
    <property type="match status" value="1"/>
</dbReference>
<proteinExistence type="predicted"/>
<feature type="domain" description="Zinc knuckle CX2CX4HX4C" evidence="1">
    <location>
        <begin position="70"/>
        <end position="116"/>
    </location>
</feature>
<organism evidence="2 3">
    <name type="scientific">Lithocarpus litseifolius</name>
    <dbReference type="NCBI Taxonomy" id="425828"/>
    <lineage>
        <taxon>Eukaryota</taxon>
        <taxon>Viridiplantae</taxon>
        <taxon>Streptophyta</taxon>
        <taxon>Embryophyta</taxon>
        <taxon>Tracheophyta</taxon>
        <taxon>Spermatophyta</taxon>
        <taxon>Magnoliopsida</taxon>
        <taxon>eudicotyledons</taxon>
        <taxon>Gunneridae</taxon>
        <taxon>Pentapetalae</taxon>
        <taxon>rosids</taxon>
        <taxon>fabids</taxon>
        <taxon>Fagales</taxon>
        <taxon>Fagaceae</taxon>
        <taxon>Lithocarpus</taxon>
    </lineage>
</organism>
<dbReference type="Proteomes" id="UP001459277">
    <property type="component" value="Unassembled WGS sequence"/>
</dbReference>
<protein>
    <recommendedName>
        <fullName evidence="1">Zinc knuckle CX2CX4HX4C domain-containing protein</fullName>
    </recommendedName>
</protein>
<evidence type="ECO:0000313" key="2">
    <source>
        <dbReference type="EMBL" id="KAK9993305.1"/>
    </source>
</evidence>
<dbReference type="AlphaFoldDB" id="A0AAW2C4X6"/>
<dbReference type="InterPro" id="IPR040256">
    <property type="entry name" value="At4g02000-like"/>
</dbReference>
<dbReference type="Pfam" id="PF14392">
    <property type="entry name" value="zf-CCHC_4"/>
    <property type="match status" value="1"/>
</dbReference>
<evidence type="ECO:0000259" key="1">
    <source>
        <dbReference type="Pfam" id="PF14392"/>
    </source>
</evidence>
<keyword evidence="3" id="KW-1185">Reference proteome</keyword>
<accession>A0AAW2C4X6</accession>
<dbReference type="PANTHER" id="PTHR31286">
    <property type="entry name" value="GLYCINE-RICH CELL WALL STRUCTURAL PROTEIN 1.8-LIKE"/>
    <property type="match status" value="1"/>
</dbReference>